<keyword evidence="10" id="KW-0333">Golgi apparatus</keyword>
<dbReference type="InterPro" id="IPR027417">
    <property type="entry name" value="P-loop_NTPase"/>
</dbReference>
<dbReference type="InterPro" id="IPR045058">
    <property type="entry name" value="GIMA/IAN/Toc"/>
</dbReference>
<evidence type="ECO:0000259" key="17">
    <source>
        <dbReference type="PROSITE" id="PS51720"/>
    </source>
</evidence>
<feature type="compositionally biased region" description="Basic and acidic residues" evidence="16">
    <location>
        <begin position="236"/>
        <end position="259"/>
    </location>
</feature>
<dbReference type="PANTHER" id="PTHR10903:SF107">
    <property type="entry name" value="GTPASE IMAP FAMILY MEMBER 4-LIKE-RELATED"/>
    <property type="match status" value="1"/>
</dbReference>
<protein>
    <recommendedName>
        <fullName evidence="14">GTPase IMAP family member 8</fullName>
    </recommendedName>
    <alternativeName>
        <fullName evidence="15">Immune-associated nucleotide-binding protein 9</fullName>
    </alternativeName>
</protein>
<evidence type="ECO:0000256" key="13">
    <source>
        <dbReference type="ARBA" id="ARBA00056809"/>
    </source>
</evidence>
<keyword evidence="19" id="KW-1185">Reference proteome</keyword>
<evidence type="ECO:0000256" key="12">
    <source>
        <dbReference type="ARBA" id="ARBA00023134"/>
    </source>
</evidence>
<evidence type="ECO:0000256" key="4">
    <source>
        <dbReference type="ARBA" id="ARBA00004555"/>
    </source>
</evidence>
<dbReference type="GO" id="GO:0005783">
    <property type="term" value="C:endoplasmic reticulum"/>
    <property type="evidence" value="ECO:0007669"/>
    <property type="project" value="UniProtKB-SubCell"/>
</dbReference>
<keyword evidence="9" id="KW-0256">Endoplasmic reticulum</keyword>
<dbReference type="GO" id="GO:0005525">
    <property type="term" value="F:GTP binding"/>
    <property type="evidence" value="ECO:0007669"/>
    <property type="project" value="UniProtKB-KW"/>
</dbReference>
<evidence type="ECO:0000256" key="16">
    <source>
        <dbReference type="SAM" id="MobiDB-lite"/>
    </source>
</evidence>
<evidence type="ECO:0000313" key="19">
    <source>
        <dbReference type="Proteomes" id="UP001501920"/>
    </source>
</evidence>
<dbReference type="GeneTree" id="ENSGT00940000162556"/>
<dbReference type="OrthoDB" id="8964039at2759"/>
<evidence type="ECO:0000256" key="10">
    <source>
        <dbReference type="ARBA" id="ARBA00023034"/>
    </source>
</evidence>
<evidence type="ECO:0000256" key="9">
    <source>
        <dbReference type="ARBA" id="ARBA00022824"/>
    </source>
</evidence>
<reference evidence="18" key="3">
    <citation type="submission" date="2025-09" db="UniProtKB">
        <authorList>
            <consortium name="Ensembl"/>
        </authorList>
    </citation>
    <scope>IDENTIFICATION</scope>
</reference>
<evidence type="ECO:0000256" key="5">
    <source>
        <dbReference type="ARBA" id="ARBA00008535"/>
    </source>
</evidence>
<keyword evidence="7" id="KW-0677">Repeat</keyword>
<dbReference type="STRING" id="42514.ENSPNAP00000019324"/>
<dbReference type="GeneID" id="108436676"/>
<feature type="region of interest" description="Disordered" evidence="16">
    <location>
        <begin position="1"/>
        <end position="21"/>
    </location>
</feature>
<evidence type="ECO:0000256" key="11">
    <source>
        <dbReference type="ARBA" id="ARBA00023128"/>
    </source>
</evidence>
<evidence type="ECO:0000256" key="15">
    <source>
        <dbReference type="ARBA" id="ARBA00077278"/>
    </source>
</evidence>
<reference evidence="18 19" key="1">
    <citation type="submission" date="2020-10" db="EMBL/GenBank/DDBJ databases">
        <title>Pygocentrus nattereri (red-bellied piranha) genome, fPygNat1, primary haplotype.</title>
        <authorList>
            <person name="Myers G."/>
            <person name="Meyer A."/>
            <person name="Karagic N."/>
            <person name="Pippel M."/>
            <person name="Winkler S."/>
            <person name="Tracey A."/>
            <person name="Wood J."/>
            <person name="Formenti G."/>
            <person name="Howe K."/>
            <person name="Fedrigo O."/>
            <person name="Jarvis E.D."/>
        </authorList>
    </citation>
    <scope>NUCLEOTIDE SEQUENCE [LARGE SCALE GENOMIC DNA]</scope>
</reference>
<accession>A0A3B4D8N9</accession>
<dbReference type="SUPFAM" id="SSF52540">
    <property type="entry name" value="P-loop containing nucleoside triphosphate hydrolases"/>
    <property type="match status" value="1"/>
</dbReference>
<dbReference type="FunFam" id="3.40.50.300:FF:000536">
    <property type="entry name" value="GTPase IMAP family member 8"/>
    <property type="match status" value="1"/>
</dbReference>
<dbReference type="OMA" id="WFNLGGS"/>
<dbReference type="InterPro" id="IPR006703">
    <property type="entry name" value="G_AIG1"/>
</dbReference>
<comment type="similarity">
    <text evidence="5">Belongs to the TRAFAC class TrmE-Era-EngA-EngB-Septin-like GTPase superfamily. AIG1/Toc34/Toc159-like paraseptin GTPase family. IAN subfamily.</text>
</comment>
<evidence type="ECO:0000256" key="3">
    <source>
        <dbReference type="ARBA" id="ARBA00004514"/>
    </source>
</evidence>
<evidence type="ECO:0000313" key="18">
    <source>
        <dbReference type="Ensembl" id="ENSPNAP00000019324.1"/>
    </source>
</evidence>
<keyword evidence="6" id="KW-0963">Cytoplasm</keyword>
<dbReference type="GO" id="GO:0005794">
    <property type="term" value="C:Golgi apparatus"/>
    <property type="evidence" value="ECO:0007669"/>
    <property type="project" value="UniProtKB-SubCell"/>
</dbReference>
<feature type="compositionally biased region" description="Basic and acidic residues" evidence="16">
    <location>
        <begin position="1"/>
        <end position="11"/>
    </location>
</feature>
<dbReference type="Proteomes" id="UP001501920">
    <property type="component" value="Chromosome 14"/>
</dbReference>
<dbReference type="AlphaFoldDB" id="A0A3B4D8N9"/>
<evidence type="ECO:0000256" key="1">
    <source>
        <dbReference type="ARBA" id="ARBA00004173"/>
    </source>
</evidence>
<dbReference type="PROSITE" id="PS51720">
    <property type="entry name" value="G_AIG1"/>
    <property type="match status" value="1"/>
</dbReference>
<keyword evidence="11" id="KW-0496">Mitochondrion</keyword>
<keyword evidence="8" id="KW-0547">Nucleotide-binding</keyword>
<sequence length="281" mass="31782">MEEARGTDRGRGHSQSLSPSPSLNLVLIGEREAGKSAVGNAILGTKAFDEVGVKTRVSVRCEGVVRGQRVLVVDTPGWEWFNLGGSRASPEHVRKEMVASMKLCHPGAHALLLVVPLSFSFSGRERHVAEEHVGLFGPQAWSHTLVLFTVKDTKQLHPTTIQEEVEDNAELEKLVEKCGRRYHALYSQTGGGEDLVARLLAKIQALVSANGESVILSEEVMKLAREREEEEERQEEVERKVKEERVRRWREALRKKEMEEREDEEEEEREGRRRRAETTKS</sequence>
<dbReference type="GO" id="GO:0005829">
    <property type="term" value="C:cytosol"/>
    <property type="evidence" value="ECO:0007669"/>
    <property type="project" value="UniProtKB-SubCell"/>
</dbReference>
<evidence type="ECO:0000256" key="6">
    <source>
        <dbReference type="ARBA" id="ARBA00022490"/>
    </source>
</evidence>
<feature type="domain" description="AIG1-type G" evidence="17">
    <location>
        <begin position="20"/>
        <end position="225"/>
    </location>
</feature>
<dbReference type="Pfam" id="PF04548">
    <property type="entry name" value="AIG1"/>
    <property type="match status" value="1"/>
</dbReference>
<comment type="function">
    <text evidence="13">Exerts an anti-apoptotic effect in the immune system and is involved in responses to infections.</text>
</comment>
<organism evidence="18 19">
    <name type="scientific">Pygocentrus nattereri</name>
    <name type="common">Red-bellied piranha</name>
    <dbReference type="NCBI Taxonomy" id="42514"/>
    <lineage>
        <taxon>Eukaryota</taxon>
        <taxon>Metazoa</taxon>
        <taxon>Chordata</taxon>
        <taxon>Craniata</taxon>
        <taxon>Vertebrata</taxon>
        <taxon>Euteleostomi</taxon>
        <taxon>Actinopterygii</taxon>
        <taxon>Neopterygii</taxon>
        <taxon>Teleostei</taxon>
        <taxon>Ostariophysi</taxon>
        <taxon>Characiformes</taxon>
        <taxon>Characoidei</taxon>
        <taxon>Pygocentrus</taxon>
    </lineage>
</organism>
<feature type="region of interest" description="Disordered" evidence="16">
    <location>
        <begin position="225"/>
        <end position="281"/>
    </location>
</feature>
<comment type="subcellular location">
    <subcellularLocation>
        <location evidence="3">Cytoplasm</location>
        <location evidence="3">Cytosol</location>
    </subcellularLocation>
    <subcellularLocation>
        <location evidence="2">Endoplasmic reticulum</location>
    </subcellularLocation>
    <subcellularLocation>
        <location evidence="4">Golgi apparatus</location>
    </subcellularLocation>
    <subcellularLocation>
        <location evidence="1">Mitochondrion</location>
    </subcellularLocation>
</comment>
<dbReference type="PANTHER" id="PTHR10903">
    <property type="entry name" value="GTPASE, IMAP FAMILY MEMBER-RELATED"/>
    <property type="match status" value="1"/>
</dbReference>
<dbReference type="GO" id="GO:0005739">
    <property type="term" value="C:mitochondrion"/>
    <property type="evidence" value="ECO:0007669"/>
    <property type="project" value="UniProtKB-SubCell"/>
</dbReference>
<evidence type="ECO:0000256" key="7">
    <source>
        <dbReference type="ARBA" id="ARBA00022737"/>
    </source>
</evidence>
<dbReference type="Gene3D" id="3.40.50.300">
    <property type="entry name" value="P-loop containing nucleotide triphosphate hydrolases"/>
    <property type="match status" value="1"/>
</dbReference>
<name>A0A3B4D8N9_PYGNA</name>
<evidence type="ECO:0000256" key="2">
    <source>
        <dbReference type="ARBA" id="ARBA00004240"/>
    </source>
</evidence>
<evidence type="ECO:0000256" key="8">
    <source>
        <dbReference type="ARBA" id="ARBA00022741"/>
    </source>
</evidence>
<dbReference type="Ensembl" id="ENSPNAT00000029048.2">
    <property type="protein sequence ID" value="ENSPNAP00000019324.1"/>
    <property type="gene ID" value="ENSPNAG00000025850.2"/>
</dbReference>
<keyword evidence="12" id="KW-0342">GTP-binding</keyword>
<evidence type="ECO:0000256" key="14">
    <source>
        <dbReference type="ARBA" id="ARBA00073539"/>
    </source>
</evidence>
<proteinExistence type="inferred from homology"/>
<reference evidence="18" key="2">
    <citation type="submission" date="2025-08" db="UniProtKB">
        <authorList>
            <consortium name="Ensembl"/>
        </authorList>
    </citation>
    <scope>IDENTIFICATION</scope>
</reference>